<proteinExistence type="predicted"/>
<keyword evidence="2" id="KW-1185">Reference proteome</keyword>
<dbReference type="Proteomes" id="UP000027120">
    <property type="component" value="Unassembled WGS sequence"/>
</dbReference>
<feature type="non-terminal residue" evidence="1">
    <location>
        <position position="1"/>
    </location>
</feature>
<organism evidence="1 2">
    <name type="scientific">Citrus sinensis</name>
    <name type="common">Sweet orange</name>
    <name type="synonym">Citrus aurantium var. sinensis</name>
    <dbReference type="NCBI Taxonomy" id="2711"/>
    <lineage>
        <taxon>Eukaryota</taxon>
        <taxon>Viridiplantae</taxon>
        <taxon>Streptophyta</taxon>
        <taxon>Embryophyta</taxon>
        <taxon>Tracheophyta</taxon>
        <taxon>Spermatophyta</taxon>
        <taxon>Magnoliopsida</taxon>
        <taxon>eudicotyledons</taxon>
        <taxon>Gunneridae</taxon>
        <taxon>Pentapetalae</taxon>
        <taxon>rosids</taxon>
        <taxon>malvids</taxon>
        <taxon>Sapindales</taxon>
        <taxon>Rutaceae</taxon>
        <taxon>Aurantioideae</taxon>
        <taxon>Citrus</taxon>
    </lineage>
</organism>
<evidence type="ECO:0000313" key="1">
    <source>
        <dbReference type="EMBL" id="KDO37679.1"/>
    </source>
</evidence>
<evidence type="ECO:0000313" key="2">
    <source>
        <dbReference type="Proteomes" id="UP000027120"/>
    </source>
</evidence>
<name>A0A067D414_CITSI</name>
<reference evidence="1 2" key="1">
    <citation type="submission" date="2014-04" db="EMBL/GenBank/DDBJ databases">
        <authorList>
            <consortium name="International Citrus Genome Consortium"/>
            <person name="Gmitter F."/>
            <person name="Chen C."/>
            <person name="Farmerie W."/>
            <person name="Harkins T."/>
            <person name="Desany B."/>
            <person name="Mohiuddin M."/>
            <person name="Kodira C."/>
            <person name="Borodovsky M."/>
            <person name="Lomsadze A."/>
            <person name="Burns P."/>
            <person name="Jenkins J."/>
            <person name="Prochnik S."/>
            <person name="Shu S."/>
            <person name="Chapman J."/>
            <person name="Pitluck S."/>
            <person name="Schmutz J."/>
            <person name="Rokhsar D."/>
        </authorList>
    </citation>
    <scope>NUCLEOTIDE SEQUENCE</scope>
</reference>
<gene>
    <name evidence="1" type="ORF">CISIN_1g0468571mg</name>
</gene>
<dbReference type="EMBL" id="KK789977">
    <property type="protein sequence ID" value="KDO37679.1"/>
    <property type="molecule type" value="Genomic_DNA"/>
</dbReference>
<sequence>LQDTLDLFDAFSV</sequence>
<protein>
    <submittedName>
        <fullName evidence="1">Uncharacterized protein</fullName>
    </submittedName>
</protein>
<accession>A0A067D414</accession>